<gene>
    <name evidence="2" type="ORF">Taro_020147</name>
</gene>
<keyword evidence="3" id="KW-1185">Reference proteome</keyword>
<organism evidence="2 3">
    <name type="scientific">Colocasia esculenta</name>
    <name type="common">Wild taro</name>
    <name type="synonym">Arum esculentum</name>
    <dbReference type="NCBI Taxonomy" id="4460"/>
    <lineage>
        <taxon>Eukaryota</taxon>
        <taxon>Viridiplantae</taxon>
        <taxon>Streptophyta</taxon>
        <taxon>Embryophyta</taxon>
        <taxon>Tracheophyta</taxon>
        <taxon>Spermatophyta</taxon>
        <taxon>Magnoliopsida</taxon>
        <taxon>Liliopsida</taxon>
        <taxon>Araceae</taxon>
        <taxon>Aroideae</taxon>
        <taxon>Colocasieae</taxon>
        <taxon>Colocasia</taxon>
    </lineage>
</organism>
<name>A0A843V1A9_COLES</name>
<evidence type="ECO:0000256" key="1">
    <source>
        <dbReference type="SAM" id="MobiDB-lite"/>
    </source>
</evidence>
<dbReference type="Proteomes" id="UP000652761">
    <property type="component" value="Unassembled WGS sequence"/>
</dbReference>
<dbReference type="AlphaFoldDB" id="A0A843V1A9"/>
<dbReference type="EMBL" id="NMUH01000990">
    <property type="protein sequence ID" value="MQL87610.1"/>
    <property type="molecule type" value="Genomic_DNA"/>
</dbReference>
<feature type="region of interest" description="Disordered" evidence="1">
    <location>
        <begin position="1"/>
        <end position="36"/>
    </location>
</feature>
<evidence type="ECO:0000313" key="3">
    <source>
        <dbReference type="Proteomes" id="UP000652761"/>
    </source>
</evidence>
<proteinExistence type="predicted"/>
<protein>
    <submittedName>
        <fullName evidence="2">Uncharacterized protein</fullName>
    </submittedName>
</protein>
<reference evidence="2" key="1">
    <citation type="submission" date="2017-07" db="EMBL/GenBank/DDBJ databases">
        <title>Taro Niue Genome Assembly and Annotation.</title>
        <authorList>
            <person name="Atibalentja N."/>
            <person name="Keating K."/>
            <person name="Fields C.J."/>
        </authorList>
    </citation>
    <scope>NUCLEOTIDE SEQUENCE</scope>
    <source>
        <strain evidence="2">Niue_2</strain>
        <tissue evidence="2">Leaf</tissue>
    </source>
</reference>
<comment type="caution">
    <text evidence="2">The sequence shown here is derived from an EMBL/GenBank/DDBJ whole genome shotgun (WGS) entry which is preliminary data.</text>
</comment>
<sequence>MRSRRGRNGSGPKRDRVMRRTRRGGQIRQQGSDGALHRVQNATGFSVVTRPQNVAYRAVTFTGSTPDSDRERTCSWIAVQNCLILTQGASKIENKLYRVAADEKGKKMSFLWSFHSSSATKSSSTRP</sequence>
<feature type="compositionally biased region" description="Basic residues" evidence="1">
    <location>
        <begin position="16"/>
        <end position="25"/>
    </location>
</feature>
<evidence type="ECO:0000313" key="2">
    <source>
        <dbReference type="EMBL" id="MQL87610.1"/>
    </source>
</evidence>
<accession>A0A843V1A9</accession>